<accession>A0A4Y7KAJ3</accession>
<gene>
    <name evidence="1" type="ORF">C5167_033509</name>
</gene>
<dbReference type="AlphaFoldDB" id="A0A4Y7KAJ3"/>
<protein>
    <submittedName>
        <fullName evidence="1">Uncharacterized protein</fullName>
    </submittedName>
</protein>
<sequence length="49" mass="5794">MSEYSCPYIFPVVIYWKRYMATSDLLNELSKDGYKADHDLELKISMTVQ</sequence>
<evidence type="ECO:0000313" key="2">
    <source>
        <dbReference type="Proteomes" id="UP000316621"/>
    </source>
</evidence>
<keyword evidence="2" id="KW-1185">Reference proteome</keyword>
<evidence type="ECO:0000313" key="1">
    <source>
        <dbReference type="EMBL" id="RZC70383.1"/>
    </source>
</evidence>
<reference evidence="1 2" key="1">
    <citation type="journal article" date="2018" name="Science">
        <title>The opium poppy genome and morphinan production.</title>
        <authorList>
            <person name="Guo L."/>
            <person name="Winzer T."/>
            <person name="Yang X."/>
            <person name="Li Y."/>
            <person name="Ning Z."/>
            <person name="He Z."/>
            <person name="Teodor R."/>
            <person name="Lu Y."/>
            <person name="Bowser T.A."/>
            <person name="Graham I.A."/>
            <person name="Ye K."/>
        </authorList>
    </citation>
    <scope>NUCLEOTIDE SEQUENCE [LARGE SCALE GENOMIC DNA]</scope>
    <source>
        <strain evidence="2">cv. HN1</strain>
        <tissue evidence="1">Leaves</tissue>
    </source>
</reference>
<name>A0A4Y7KAJ3_PAPSO</name>
<dbReference type="Proteomes" id="UP000316621">
    <property type="component" value="Chromosome 7"/>
</dbReference>
<dbReference type="EMBL" id="CM010721">
    <property type="protein sequence ID" value="RZC70383.1"/>
    <property type="molecule type" value="Genomic_DNA"/>
</dbReference>
<dbReference type="Gramene" id="RZC70383">
    <property type="protein sequence ID" value="RZC70383"/>
    <property type="gene ID" value="C5167_033509"/>
</dbReference>
<organism evidence="1 2">
    <name type="scientific">Papaver somniferum</name>
    <name type="common">Opium poppy</name>
    <dbReference type="NCBI Taxonomy" id="3469"/>
    <lineage>
        <taxon>Eukaryota</taxon>
        <taxon>Viridiplantae</taxon>
        <taxon>Streptophyta</taxon>
        <taxon>Embryophyta</taxon>
        <taxon>Tracheophyta</taxon>
        <taxon>Spermatophyta</taxon>
        <taxon>Magnoliopsida</taxon>
        <taxon>Ranunculales</taxon>
        <taxon>Papaveraceae</taxon>
        <taxon>Papaveroideae</taxon>
        <taxon>Papaver</taxon>
    </lineage>
</organism>
<proteinExistence type="predicted"/>